<sequence>MSKQRIKLTSRQALARARLIQRIDALIAQRIGAVSLTYIAERSLEGDPFMSLSRAIAASMLSGTMSIVRQRLAQQGYVGPAEPEDLLRRVRSEMLRVGKEDVESATAAISSRILRHSDLPQDFICAVVSHELRSRDDGVFRAVRDLHTCTDVSPADRPKAAKLSLVIED</sequence>
<dbReference type="EMBL" id="JBBKZT010000034">
    <property type="protein sequence ID" value="MEJ8852237.1"/>
    <property type="molecule type" value="Genomic_DNA"/>
</dbReference>
<gene>
    <name evidence="1" type="ORF">WKW82_36800</name>
</gene>
<name>A0ABU8WXH6_9BURK</name>
<accession>A0ABU8WXH6</accession>
<dbReference type="Proteomes" id="UP001385892">
    <property type="component" value="Unassembled WGS sequence"/>
</dbReference>
<comment type="caution">
    <text evidence="1">The sequence shown here is derived from an EMBL/GenBank/DDBJ whole genome shotgun (WGS) entry which is preliminary data.</text>
</comment>
<keyword evidence="2" id="KW-1185">Reference proteome</keyword>
<proteinExistence type="predicted"/>
<dbReference type="RefSeq" id="WP_340348149.1">
    <property type="nucleotide sequence ID" value="NZ_JBBKZT010000034.1"/>
</dbReference>
<protein>
    <submittedName>
        <fullName evidence="1">Uncharacterized protein</fullName>
    </submittedName>
</protein>
<evidence type="ECO:0000313" key="2">
    <source>
        <dbReference type="Proteomes" id="UP001385892"/>
    </source>
</evidence>
<organism evidence="1 2">
    <name type="scientific">Variovorax rhizosphaerae</name>
    <dbReference type="NCBI Taxonomy" id="1836200"/>
    <lineage>
        <taxon>Bacteria</taxon>
        <taxon>Pseudomonadati</taxon>
        <taxon>Pseudomonadota</taxon>
        <taxon>Betaproteobacteria</taxon>
        <taxon>Burkholderiales</taxon>
        <taxon>Comamonadaceae</taxon>
        <taxon>Variovorax</taxon>
    </lineage>
</organism>
<evidence type="ECO:0000313" key="1">
    <source>
        <dbReference type="EMBL" id="MEJ8852237.1"/>
    </source>
</evidence>
<reference evidence="1 2" key="1">
    <citation type="submission" date="2024-03" db="EMBL/GenBank/DDBJ databases">
        <title>Novel species of the genus Variovorax.</title>
        <authorList>
            <person name="Liu Q."/>
            <person name="Xin Y.-H."/>
        </authorList>
    </citation>
    <scope>NUCLEOTIDE SEQUENCE [LARGE SCALE GENOMIC DNA]</scope>
    <source>
        <strain evidence="1 2">KACC 18900</strain>
    </source>
</reference>